<dbReference type="GeneID" id="103610060"/>
<dbReference type="Gene3D" id="3.10.20.90">
    <property type="entry name" value="Phosphatidylinositol 3-kinase Catalytic Subunit, Chain A, domain 1"/>
    <property type="match status" value="1"/>
</dbReference>
<keyword evidence="1" id="KW-1185">Reference proteome</keyword>
<sequence length="92" mass="10505">MAQTWYLFCKGPSEETLVFTVADEKPKEGDKTNNDDHINLKVPGPDGFVGQFKIKRSTPPSKVTKAYYERQELEMEAEDTIDVFQEQKGGIY</sequence>
<dbReference type="SUPFAM" id="SSF54236">
    <property type="entry name" value="Ubiquitin-like"/>
    <property type="match status" value="1"/>
</dbReference>
<gene>
    <name evidence="2" type="primary">LOC103610060</name>
</gene>
<name>A0ABM0SIV1_GALVR</name>
<dbReference type="PANTHER" id="PTHR10562">
    <property type="entry name" value="SMALL UBIQUITIN-RELATED MODIFIER"/>
    <property type="match status" value="1"/>
</dbReference>
<dbReference type="InterPro" id="IPR029071">
    <property type="entry name" value="Ubiquitin-like_domsf"/>
</dbReference>
<organism evidence="1 2">
    <name type="scientific">Galeopterus variegatus</name>
    <name type="common">Malayan flying lemur</name>
    <name type="synonym">Cynocephalus variegatus</name>
    <dbReference type="NCBI Taxonomy" id="482537"/>
    <lineage>
        <taxon>Eukaryota</taxon>
        <taxon>Metazoa</taxon>
        <taxon>Chordata</taxon>
        <taxon>Craniata</taxon>
        <taxon>Vertebrata</taxon>
        <taxon>Euteleostomi</taxon>
        <taxon>Mammalia</taxon>
        <taxon>Eutheria</taxon>
        <taxon>Euarchontoglires</taxon>
        <taxon>Dermoptera</taxon>
        <taxon>Cynocephalidae</taxon>
        <taxon>Galeopterus</taxon>
    </lineage>
</organism>
<evidence type="ECO:0000313" key="2">
    <source>
        <dbReference type="RefSeq" id="XP_008592792.1"/>
    </source>
</evidence>
<proteinExistence type="predicted"/>
<accession>A0ABM0SIV1</accession>
<dbReference type="RefSeq" id="XP_008592792.1">
    <property type="nucleotide sequence ID" value="XM_008594570.1"/>
</dbReference>
<evidence type="ECO:0000313" key="1">
    <source>
        <dbReference type="Proteomes" id="UP000694923"/>
    </source>
</evidence>
<protein>
    <submittedName>
        <fullName evidence="2">Small ubiquitin-related modifier 2-like</fullName>
    </submittedName>
</protein>
<reference evidence="2" key="1">
    <citation type="submission" date="2025-08" db="UniProtKB">
        <authorList>
            <consortium name="RefSeq"/>
        </authorList>
    </citation>
    <scope>IDENTIFICATION</scope>
</reference>
<dbReference type="Proteomes" id="UP000694923">
    <property type="component" value="Unplaced"/>
</dbReference>